<accession>A0A4C1VLX9</accession>
<name>A0A4C1VLX9_EUMVA</name>
<gene>
    <name evidence="2" type="ORF">EVAR_26684_1</name>
</gene>
<comment type="caution">
    <text evidence="2">The sequence shown here is derived from an EMBL/GenBank/DDBJ whole genome shotgun (WGS) entry which is preliminary data.</text>
</comment>
<protein>
    <submittedName>
        <fullName evidence="2">Uncharacterized protein</fullName>
    </submittedName>
</protein>
<proteinExistence type="predicted"/>
<organism evidence="2 3">
    <name type="scientific">Eumeta variegata</name>
    <name type="common">Bagworm moth</name>
    <name type="synonym">Eumeta japonica</name>
    <dbReference type="NCBI Taxonomy" id="151549"/>
    <lineage>
        <taxon>Eukaryota</taxon>
        <taxon>Metazoa</taxon>
        <taxon>Ecdysozoa</taxon>
        <taxon>Arthropoda</taxon>
        <taxon>Hexapoda</taxon>
        <taxon>Insecta</taxon>
        <taxon>Pterygota</taxon>
        <taxon>Neoptera</taxon>
        <taxon>Endopterygota</taxon>
        <taxon>Lepidoptera</taxon>
        <taxon>Glossata</taxon>
        <taxon>Ditrysia</taxon>
        <taxon>Tineoidea</taxon>
        <taxon>Psychidae</taxon>
        <taxon>Oiketicinae</taxon>
        <taxon>Eumeta</taxon>
    </lineage>
</organism>
<evidence type="ECO:0000256" key="1">
    <source>
        <dbReference type="SAM" id="MobiDB-lite"/>
    </source>
</evidence>
<reference evidence="2 3" key="1">
    <citation type="journal article" date="2019" name="Commun. Biol.">
        <title>The bagworm genome reveals a unique fibroin gene that provides high tensile strength.</title>
        <authorList>
            <person name="Kono N."/>
            <person name="Nakamura H."/>
            <person name="Ohtoshi R."/>
            <person name="Tomita M."/>
            <person name="Numata K."/>
            <person name="Arakawa K."/>
        </authorList>
    </citation>
    <scope>NUCLEOTIDE SEQUENCE [LARGE SCALE GENOMIC DNA]</scope>
</reference>
<dbReference type="Proteomes" id="UP000299102">
    <property type="component" value="Unassembled WGS sequence"/>
</dbReference>
<evidence type="ECO:0000313" key="2">
    <source>
        <dbReference type="EMBL" id="GBP39601.1"/>
    </source>
</evidence>
<sequence length="149" mass="16359">MAKCKRECENDSAIPETLRVAHLIEAWDRDLYSNIKKKNLTDPSNFPEPVAEGALERGRVHYARSTFNVELCLSTRSPAPAARAGTRAEFIGVIGRLQNAINIPADTFTNQLEKLIEINESNAQTVGTGSPKLLMPKSSAISRRNAPTP</sequence>
<feature type="compositionally biased region" description="Polar residues" evidence="1">
    <location>
        <begin position="139"/>
        <end position="149"/>
    </location>
</feature>
<keyword evidence="3" id="KW-1185">Reference proteome</keyword>
<evidence type="ECO:0000313" key="3">
    <source>
        <dbReference type="Proteomes" id="UP000299102"/>
    </source>
</evidence>
<dbReference type="AlphaFoldDB" id="A0A4C1VLX9"/>
<dbReference type="EMBL" id="BGZK01000368">
    <property type="protein sequence ID" value="GBP39601.1"/>
    <property type="molecule type" value="Genomic_DNA"/>
</dbReference>
<feature type="region of interest" description="Disordered" evidence="1">
    <location>
        <begin position="126"/>
        <end position="149"/>
    </location>
</feature>